<feature type="compositionally biased region" description="Basic residues" evidence="1">
    <location>
        <begin position="346"/>
        <end position="358"/>
    </location>
</feature>
<evidence type="ECO:0000313" key="3">
    <source>
        <dbReference type="Proteomes" id="UP000541033"/>
    </source>
</evidence>
<gene>
    <name evidence="2" type="ORF">FHX76_002900</name>
</gene>
<reference evidence="2 3" key="1">
    <citation type="submission" date="2020-02" db="EMBL/GenBank/DDBJ databases">
        <title>Sequencing the genomes of 1000 actinobacteria strains.</title>
        <authorList>
            <person name="Klenk H.-P."/>
        </authorList>
    </citation>
    <scope>NUCLEOTIDE SEQUENCE [LARGE SCALE GENOMIC DNA]</scope>
    <source>
        <strain evidence="2 3">DSM 27960</strain>
    </source>
</reference>
<accession>A0A7X5TU81</accession>
<proteinExistence type="predicted"/>
<name>A0A7X5TU81_9MICO</name>
<feature type="compositionally biased region" description="Acidic residues" evidence="1">
    <location>
        <begin position="304"/>
        <end position="314"/>
    </location>
</feature>
<comment type="caution">
    <text evidence="2">The sequence shown here is derived from an EMBL/GenBank/DDBJ whole genome shotgun (WGS) entry which is preliminary data.</text>
</comment>
<dbReference type="RefSeq" id="WP_167151829.1">
    <property type="nucleotide sequence ID" value="NZ_JAAMOX010000003.1"/>
</dbReference>
<feature type="compositionally biased region" description="Basic and acidic residues" evidence="1">
    <location>
        <begin position="330"/>
        <end position="339"/>
    </location>
</feature>
<evidence type="ECO:0000313" key="2">
    <source>
        <dbReference type="EMBL" id="NIH54985.1"/>
    </source>
</evidence>
<feature type="region of interest" description="Disordered" evidence="1">
    <location>
        <begin position="292"/>
        <end position="384"/>
    </location>
</feature>
<dbReference type="AlphaFoldDB" id="A0A7X5TU81"/>
<sequence>MGIFDSARNLFSKGEQGDDVRVTQHAPSEESAQEPQTPPVPEQGGEATAKVREFAAELAETTRTFAHDVMAHIDSEIAAAGSGARTYRSAGSAPELVFAEEALAEEEAAVETELASDDSTPADADHDHEAEAEAALEAEVVEPHNLAVDDVVIDAAVADDDAAADVSDDTVLTPIVRDEIAYVPDAPAEDDAEDTVLQGDDIVVEFDDSSSMSDKKPNTADLDEDLEDTVIVGEAFRDNGDTVDLSGLRLAVEIPEDIAPAAADNADTPDILELPDEPALTFDQLLGGVNTQTQQLSIPTGTPEPEDGPDDETLNWELPSANSSAAPADKVTHEERPAADEVSTQKKGKSSRKAKSSKPSKQEQPSSDAADGDDFDNLFGDLLK</sequence>
<dbReference type="Proteomes" id="UP000541033">
    <property type="component" value="Unassembled WGS sequence"/>
</dbReference>
<protein>
    <submittedName>
        <fullName evidence="2">Uncharacterized protein</fullName>
    </submittedName>
</protein>
<evidence type="ECO:0000256" key="1">
    <source>
        <dbReference type="SAM" id="MobiDB-lite"/>
    </source>
</evidence>
<dbReference type="EMBL" id="JAAMOX010000003">
    <property type="protein sequence ID" value="NIH54985.1"/>
    <property type="molecule type" value="Genomic_DNA"/>
</dbReference>
<organism evidence="2 3">
    <name type="scientific">Lysinibacter cavernae</name>
    <dbReference type="NCBI Taxonomy" id="1640652"/>
    <lineage>
        <taxon>Bacteria</taxon>
        <taxon>Bacillati</taxon>
        <taxon>Actinomycetota</taxon>
        <taxon>Actinomycetes</taxon>
        <taxon>Micrococcales</taxon>
        <taxon>Microbacteriaceae</taxon>
        <taxon>Lysinibacter</taxon>
    </lineage>
</organism>
<feature type="region of interest" description="Disordered" evidence="1">
    <location>
        <begin position="1"/>
        <end position="50"/>
    </location>
</feature>
<keyword evidence="3" id="KW-1185">Reference proteome</keyword>
<feature type="region of interest" description="Disordered" evidence="1">
    <location>
        <begin position="110"/>
        <end position="130"/>
    </location>
</feature>
<feature type="compositionally biased region" description="Low complexity" evidence="1">
    <location>
        <begin position="359"/>
        <end position="369"/>
    </location>
</feature>